<organism evidence="1 2">
    <name type="scientific">Kibdelosporangium phytohabitans</name>
    <dbReference type="NCBI Taxonomy" id="860235"/>
    <lineage>
        <taxon>Bacteria</taxon>
        <taxon>Bacillati</taxon>
        <taxon>Actinomycetota</taxon>
        <taxon>Actinomycetes</taxon>
        <taxon>Pseudonocardiales</taxon>
        <taxon>Pseudonocardiaceae</taxon>
        <taxon>Kibdelosporangium</taxon>
    </lineage>
</organism>
<accession>A0A0N9HZZ0</accession>
<evidence type="ECO:0000313" key="2">
    <source>
        <dbReference type="Proteomes" id="UP000063699"/>
    </source>
</evidence>
<evidence type="ECO:0000313" key="1">
    <source>
        <dbReference type="EMBL" id="ALG07928.1"/>
    </source>
</evidence>
<dbReference type="Proteomes" id="UP000063699">
    <property type="component" value="Chromosome"/>
</dbReference>
<proteinExistence type="predicted"/>
<name>A0A0N9HZZ0_9PSEU</name>
<keyword evidence="2" id="KW-1185">Reference proteome</keyword>
<dbReference type="EMBL" id="CP012752">
    <property type="protein sequence ID" value="ALG07928.1"/>
    <property type="molecule type" value="Genomic_DNA"/>
</dbReference>
<dbReference type="AlphaFoldDB" id="A0A0N9HZZ0"/>
<gene>
    <name evidence="1" type="ORF">AOZ06_14285</name>
</gene>
<protein>
    <submittedName>
        <fullName evidence="1">Uncharacterized protein</fullName>
    </submittedName>
</protein>
<reference evidence="1 2" key="1">
    <citation type="submission" date="2015-07" db="EMBL/GenBank/DDBJ databases">
        <title>Genome sequencing of Kibdelosporangium phytohabitans.</title>
        <authorList>
            <person name="Qin S."/>
            <person name="Xing K."/>
        </authorList>
    </citation>
    <scope>NUCLEOTIDE SEQUENCE [LARGE SCALE GENOMIC DNA]</scope>
    <source>
        <strain evidence="1 2">KLBMP1111</strain>
    </source>
</reference>
<dbReference type="KEGG" id="kphy:AOZ06_14285"/>
<sequence length="112" mass="12616">MEGAANKELTGWLKDRNLKGFLIALSDIAGYRFDEWDWDAFVARMSDRPEWFTYPLAGRATVEVAVARDAEEGHVGLRLSVPGDDPCLAEKIEVAWRIFNHFDVSAVADFIV</sequence>